<keyword evidence="5" id="KW-0627">Porphyrin biosynthesis</keyword>
<dbReference type="Pfam" id="PF13241">
    <property type="entry name" value="NAD_binding_7"/>
    <property type="match status" value="1"/>
</dbReference>
<dbReference type="PANTHER" id="PTHR35330">
    <property type="entry name" value="SIROHEME BIOSYNTHESIS PROTEIN MET8"/>
    <property type="match status" value="1"/>
</dbReference>
<evidence type="ECO:0000256" key="1">
    <source>
        <dbReference type="ARBA" id="ARBA00005010"/>
    </source>
</evidence>
<dbReference type="SUPFAM" id="SSF75615">
    <property type="entry name" value="Siroheme synthase middle domains-like"/>
    <property type="match status" value="1"/>
</dbReference>
<dbReference type="PANTHER" id="PTHR35330:SF1">
    <property type="entry name" value="SIROHEME BIOSYNTHESIS PROTEIN MET8"/>
    <property type="match status" value="1"/>
</dbReference>
<comment type="pathway">
    <text evidence="1">Porphyrin-containing compound metabolism; siroheme biosynthesis; sirohydrochlorin from precorrin-2: step 1/1.</text>
</comment>
<evidence type="ECO:0000256" key="6">
    <source>
        <dbReference type="ARBA" id="ARBA00047561"/>
    </source>
</evidence>
<dbReference type="EC" id="1.3.1.76" evidence="2"/>
<keyword evidence="4" id="KW-0520">NAD</keyword>
<dbReference type="InterPro" id="IPR036291">
    <property type="entry name" value="NAD(P)-bd_dom_sf"/>
</dbReference>
<evidence type="ECO:0000256" key="4">
    <source>
        <dbReference type="ARBA" id="ARBA00023027"/>
    </source>
</evidence>
<name>A0A3M8DT30_9BACL</name>
<proteinExistence type="predicted"/>
<reference evidence="8 9" key="1">
    <citation type="submission" date="2018-10" db="EMBL/GenBank/DDBJ databases">
        <title>Phylogenomics of Brevibacillus.</title>
        <authorList>
            <person name="Dunlap C."/>
        </authorList>
    </citation>
    <scope>NUCLEOTIDE SEQUENCE [LARGE SCALE GENOMIC DNA]</scope>
    <source>
        <strain evidence="8 9">JCM 15716</strain>
    </source>
</reference>
<dbReference type="NCBIfam" id="TIGR01470">
    <property type="entry name" value="cysG_Nterm"/>
    <property type="match status" value="1"/>
</dbReference>
<evidence type="ECO:0000313" key="8">
    <source>
        <dbReference type="EMBL" id="RNB90531.1"/>
    </source>
</evidence>
<evidence type="ECO:0000256" key="3">
    <source>
        <dbReference type="ARBA" id="ARBA00023002"/>
    </source>
</evidence>
<keyword evidence="3" id="KW-0560">Oxidoreductase</keyword>
<keyword evidence="9" id="KW-1185">Reference proteome</keyword>
<dbReference type="GO" id="GO:0019354">
    <property type="term" value="P:siroheme biosynthetic process"/>
    <property type="evidence" value="ECO:0007669"/>
    <property type="project" value="UniProtKB-UniPathway"/>
</dbReference>
<dbReference type="Gene3D" id="1.10.8.610">
    <property type="entry name" value="SirC, precorrin-2 dehydrogenase, C-terminal helical domain-like"/>
    <property type="match status" value="1"/>
</dbReference>
<feature type="domain" description="Siroheme synthase central" evidence="7">
    <location>
        <begin position="120"/>
        <end position="146"/>
    </location>
</feature>
<dbReference type="Proteomes" id="UP000271031">
    <property type="component" value="Unassembled WGS sequence"/>
</dbReference>
<dbReference type="OrthoDB" id="9773765at2"/>
<dbReference type="GO" id="GO:0004325">
    <property type="term" value="F:ferrochelatase activity"/>
    <property type="evidence" value="ECO:0007669"/>
    <property type="project" value="InterPro"/>
</dbReference>
<dbReference type="InterPro" id="IPR042518">
    <property type="entry name" value="SirC_C"/>
</dbReference>
<accession>A0A3M8DT30</accession>
<gene>
    <name evidence="8" type="ORF">EDM56_08480</name>
</gene>
<evidence type="ECO:0000256" key="2">
    <source>
        <dbReference type="ARBA" id="ARBA00012400"/>
    </source>
</evidence>
<organism evidence="8 9">
    <name type="scientific">Brevibacillus fluminis</name>
    <dbReference type="NCBI Taxonomy" id="511487"/>
    <lineage>
        <taxon>Bacteria</taxon>
        <taxon>Bacillati</taxon>
        <taxon>Bacillota</taxon>
        <taxon>Bacilli</taxon>
        <taxon>Bacillales</taxon>
        <taxon>Paenibacillaceae</taxon>
        <taxon>Brevibacillus</taxon>
    </lineage>
</organism>
<dbReference type="InterPro" id="IPR006367">
    <property type="entry name" value="Sirohaem_synthase_N"/>
</dbReference>
<dbReference type="RefSeq" id="WP_122917457.1">
    <property type="nucleotide sequence ID" value="NZ_RHHQ01000007.1"/>
</dbReference>
<dbReference type="InterPro" id="IPR028281">
    <property type="entry name" value="Sirohaem_synthase_central"/>
</dbReference>
<comment type="catalytic activity">
    <reaction evidence="6">
        <text>precorrin-2 + NAD(+) = sirohydrochlorin + NADH + 2 H(+)</text>
        <dbReference type="Rhea" id="RHEA:15613"/>
        <dbReference type="ChEBI" id="CHEBI:15378"/>
        <dbReference type="ChEBI" id="CHEBI:57540"/>
        <dbReference type="ChEBI" id="CHEBI:57945"/>
        <dbReference type="ChEBI" id="CHEBI:58351"/>
        <dbReference type="ChEBI" id="CHEBI:58827"/>
        <dbReference type="EC" id="1.3.1.76"/>
    </reaction>
</comment>
<dbReference type="SUPFAM" id="SSF51735">
    <property type="entry name" value="NAD(P)-binding Rossmann-fold domains"/>
    <property type="match status" value="1"/>
</dbReference>
<evidence type="ECO:0000313" key="9">
    <source>
        <dbReference type="Proteomes" id="UP000271031"/>
    </source>
</evidence>
<dbReference type="EMBL" id="RHHQ01000007">
    <property type="protein sequence ID" value="RNB90531.1"/>
    <property type="molecule type" value="Genomic_DNA"/>
</dbReference>
<dbReference type="UniPathway" id="UPA00262">
    <property type="reaction ID" value="UER00222"/>
</dbReference>
<protein>
    <recommendedName>
        <fullName evidence="2">precorrin-2 dehydrogenase</fullName>
        <ecNumber evidence="2">1.3.1.76</ecNumber>
    </recommendedName>
</protein>
<dbReference type="Pfam" id="PF14824">
    <property type="entry name" value="Sirohm_synth_M"/>
    <property type="match status" value="1"/>
</dbReference>
<evidence type="ECO:0000256" key="5">
    <source>
        <dbReference type="ARBA" id="ARBA00023244"/>
    </source>
</evidence>
<dbReference type="InterPro" id="IPR028161">
    <property type="entry name" value="Met8-like"/>
</dbReference>
<evidence type="ECO:0000259" key="7">
    <source>
        <dbReference type="Pfam" id="PF14824"/>
    </source>
</evidence>
<dbReference type="GO" id="GO:0043115">
    <property type="term" value="F:precorrin-2 dehydrogenase activity"/>
    <property type="evidence" value="ECO:0007669"/>
    <property type="project" value="UniProtKB-EC"/>
</dbReference>
<dbReference type="Gene3D" id="3.40.50.720">
    <property type="entry name" value="NAD(P)-binding Rossmann-like Domain"/>
    <property type="match status" value="1"/>
</dbReference>
<comment type="caution">
    <text evidence="8">The sequence shown here is derived from an EMBL/GenBank/DDBJ whole genome shotgun (WGS) entry which is preliminary data.</text>
</comment>
<sequence>MDSYFPIVIDIHEKKCLVVGGGEVATRKVESLLQAGADVTVISPEAGDGIREWAQDGRLHWRNEAFSEIDVTEFAFVIAATNQSEVNHAVYHAVRQSGGWVNIVDRPDLCNFILPSVVKRGKLTISVSTSGASPGLARKIKQTIEQEIGPEYEEYVDFLARIRQQVLAEVGNHGQRKKIFRELLQDRFIEASEAERYAMAAELVKNVAEEYVGRQL</sequence>
<dbReference type="AlphaFoldDB" id="A0A3M8DT30"/>